<comment type="similarity">
    <text evidence="7">Belongs to the AP2/ERF transcription factor family. ERF subfamily.</text>
</comment>
<dbReference type="PRINTS" id="PR00367">
    <property type="entry name" value="ETHRSPELEMNT"/>
</dbReference>
<evidence type="ECO:0000313" key="10">
    <source>
        <dbReference type="EnsemblPlants" id="PAC:32954034.CDS.1"/>
    </source>
</evidence>
<dbReference type="Pfam" id="PF00847">
    <property type="entry name" value="AP2"/>
    <property type="match status" value="1"/>
</dbReference>
<dbReference type="GeneID" id="112282141"/>
<dbReference type="OrthoDB" id="1849108at2759"/>
<evidence type="ECO:0000313" key="11">
    <source>
        <dbReference type="Proteomes" id="UP000006727"/>
    </source>
</evidence>
<dbReference type="CDD" id="cd00018">
    <property type="entry name" value="AP2"/>
    <property type="match status" value="1"/>
</dbReference>
<reference evidence="9 11" key="1">
    <citation type="journal article" date="2008" name="Science">
        <title>The Physcomitrella genome reveals evolutionary insights into the conquest of land by plants.</title>
        <authorList>
            <person name="Rensing S."/>
            <person name="Lang D."/>
            <person name="Zimmer A."/>
            <person name="Terry A."/>
            <person name="Salamov A."/>
            <person name="Shapiro H."/>
            <person name="Nishiyama T."/>
            <person name="Perroud P.-F."/>
            <person name="Lindquist E."/>
            <person name="Kamisugi Y."/>
            <person name="Tanahashi T."/>
            <person name="Sakakibara K."/>
            <person name="Fujita T."/>
            <person name="Oishi K."/>
            <person name="Shin-I T."/>
            <person name="Kuroki Y."/>
            <person name="Toyoda A."/>
            <person name="Suzuki Y."/>
            <person name="Hashimoto A."/>
            <person name="Yamaguchi K."/>
            <person name="Sugano A."/>
            <person name="Kohara Y."/>
            <person name="Fujiyama A."/>
            <person name="Anterola A."/>
            <person name="Aoki S."/>
            <person name="Ashton N."/>
            <person name="Barbazuk W.B."/>
            <person name="Barker E."/>
            <person name="Bennetzen J."/>
            <person name="Bezanilla M."/>
            <person name="Blankenship R."/>
            <person name="Cho S.H."/>
            <person name="Dutcher S."/>
            <person name="Estelle M."/>
            <person name="Fawcett J.A."/>
            <person name="Gundlach H."/>
            <person name="Hanada K."/>
            <person name="Heyl A."/>
            <person name="Hicks K.A."/>
            <person name="Hugh J."/>
            <person name="Lohr M."/>
            <person name="Mayer K."/>
            <person name="Melkozernov A."/>
            <person name="Murata T."/>
            <person name="Nelson D."/>
            <person name="Pils B."/>
            <person name="Prigge M."/>
            <person name="Reiss B."/>
            <person name="Renner T."/>
            <person name="Rombauts S."/>
            <person name="Rushton P."/>
            <person name="Sanderfoot A."/>
            <person name="Schween G."/>
            <person name="Shiu S.-H."/>
            <person name="Stueber K."/>
            <person name="Theodoulou F.L."/>
            <person name="Tu H."/>
            <person name="Van de Peer Y."/>
            <person name="Verrier P.J."/>
            <person name="Waters E."/>
            <person name="Wood A."/>
            <person name="Yang L."/>
            <person name="Cove D."/>
            <person name="Cuming A."/>
            <person name="Hasebe M."/>
            <person name="Lucas S."/>
            <person name="Mishler D.B."/>
            <person name="Reski R."/>
            <person name="Grigoriev I."/>
            <person name="Quatrano R.S."/>
            <person name="Boore J.L."/>
        </authorList>
    </citation>
    <scope>NUCLEOTIDE SEQUENCE [LARGE SCALE GENOMIC DNA]</scope>
    <source>
        <strain evidence="10 11">cv. Gransden 2004</strain>
    </source>
</reference>
<evidence type="ECO:0000256" key="5">
    <source>
        <dbReference type="ARBA" id="ARBA00023163"/>
    </source>
</evidence>
<dbReference type="SMART" id="SM00380">
    <property type="entry name" value="AP2"/>
    <property type="match status" value="1"/>
</dbReference>
<dbReference type="Gramene" id="Pp3c5_810V3.1">
    <property type="protein sequence ID" value="PAC:32954034.CDS.1"/>
    <property type="gene ID" value="Pp3c5_810"/>
</dbReference>
<feature type="domain" description="AP2/ERF" evidence="8">
    <location>
        <begin position="50"/>
        <end position="108"/>
    </location>
</feature>
<dbReference type="InterPro" id="IPR001471">
    <property type="entry name" value="AP2/ERF_dom"/>
</dbReference>
<keyword evidence="11" id="KW-1185">Reference proteome</keyword>
<dbReference type="PANTHER" id="PTHR31985">
    <property type="entry name" value="ETHYLENE-RESPONSIVE TRANSCRIPTION FACTOR ERF042-RELATED"/>
    <property type="match status" value="1"/>
</dbReference>
<evidence type="ECO:0000259" key="8">
    <source>
        <dbReference type="PROSITE" id="PS51032"/>
    </source>
</evidence>
<dbReference type="EnsemblPlants" id="Pp3c5_810V3.1">
    <property type="protein sequence ID" value="PAC:32954034.CDS.1"/>
    <property type="gene ID" value="Pp3c5_810"/>
</dbReference>
<protein>
    <recommendedName>
        <fullName evidence="8">AP2/ERF domain-containing protein</fullName>
    </recommendedName>
</protein>
<keyword evidence="2" id="KW-0805">Transcription regulation</keyword>
<dbReference type="FunFam" id="3.30.730.10:FF:000001">
    <property type="entry name" value="Ethylene-responsive transcription factor 2"/>
    <property type="match status" value="1"/>
</dbReference>
<keyword evidence="3" id="KW-0238">DNA-binding</keyword>
<keyword evidence="6" id="KW-0539">Nucleus</keyword>
<dbReference type="PANTHER" id="PTHR31985:SF312">
    <property type="entry name" value="AP2_ERF DOMAIN-CONTAINING PROTEIN"/>
    <property type="match status" value="1"/>
</dbReference>
<dbReference type="GO" id="GO:0003700">
    <property type="term" value="F:DNA-binding transcription factor activity"/>
    <property type="evidence" value="ECO:0007669"/>
    <property type="project" value="InterPro"/>
</dbReference>
<dbReference type="Proteomes" id="UP000006727">
    <property type="component" value="Chromosome 5"/>
</dbReference>
<dbReference type="EMBL" id="ABEU02000005">
    <property type="protein sequence ID" value="PNR53384.1"/>
    <property type="molecule type" value="Genomic_DNA"/>
</dbReference>
<name>A0A2K1KHX3_PHYPA</name>
<evidence type="ECO:0000256" key="6">
    <source>
        <dbReference type="ARBA" id="ARBA00023242"/>
    </source>
</evidence>
<dbReference type="AlphaFoldDB" id="A0A2K1KHX3"/>
<reference evidence="10" key="3">
    <citation type="submission" date="2020-12" db="UniProtKB">
        <authorList>
            <consortium name="EnsemblPlants"/>
        </authorList>
    </citation>
    <scope>IDENTIFICATION</scope>
</reference>
<keyword evidence="4" id="KW-0010">Activator</keyword>
<evidence type="ECO:0000313" key="9">
    <source>
        <dbReference type="EMBL" id="PNR53384.1"/>
    </source>
</evidence>
<dbReference type="Gramene" id="Pp3c5_810V3.2">
    <property type="protein sequence ID" value="PAC:32954035.CDS.1"/>
    <property type="gene ID" value="Pp3c5_810"/>
</dbReference>
<dbReference type="KEGG" id="ppp:112282141"/>
<dbReference type="RefSeq" id="XP_024375195.1">
    <property type="nucleotide sequence ID" value="XM_024519427.2"/>
</dbReference>
<dbReference type="EnsemblPlants" id="Pp3c5_810V3.2">
    <property type="protein sequence ID" value="PAC:32954035.CDS.1"/>
    <property type="gene ID" value="Pp3c5_810"/>
</dbReference>
<sequence>MEEKKRSTPLVLKRNGQVLGIKKPAAGSISKKQNSHALGNTCTSSSPPCTYRGVRMRAWGKWVTEIRDPASRTRIWLGSFSTAEMAARAYDAAVVCLKGPSAPELNFPNSLPNFIPEVRSPKDIQAAAAAAATASVSPAIPLAVGTAPPTQTQALNDVQDELADELTSMISSASSEQDSNNMAFGEDAIAAFQEQPNSSPSSSSSTITSAVEAFVNWEFAEYEESKHHGIDLCQGLMRGDSNVIEFYYPRINGNSQDDKVGWNTASYDFSVAYEQSLWCFS</sequence>
<dbReference type="GO" id="GO:0005634">
    <property type="term" value="C:nucleus"/>
    <property type="evidence" value="ECO:0007669"/>
    <property type="project" value="UniProtKB-SubCell"/>
</dbReference>
<accession>A0A2K1KHX3</accession>
<dbReference type="InterPro" id="IPR051032">
    <property type="entry name" value="AP2/ERF_TF_ERF_subfamily"/>
</dbReference>
<dbReference type="GO" id="GO:0003677">
    <property type="term" value="F:DNA binding"/>
    <property type="evidence" value="ECO:0007669"/>
    <property type="project" value="UniProtKB-KW"/>
</dbReference>
<reference evidence="9 11" key="2">
    <citation type="journal article" date="2018" name="Plant J.">
        <title>The Physcomitrella patens chromosome-scale assembly reveals moss genome structure and evolution.</title>
        <authorList>
            <person name="Lang D."/>
            <person name="Ullrich K.K."/>
            <person name="Murat F."/>
            <person name="Fuchs J."/>
            <person name="Jenkins J."/>
            <person name="Haas F.B."/>
            <person name="Piednoel M."/>
            <person name="Gundlach H."/>
            <person name="Van Bel M."/>
            <person name="Meyberg R."/>
            <person name="Vives C."/>
            <person name="Morata J."/>
            <person name="Symeonidi A."/>
            <person name="Hiss M."/>
            <person name="Muchero W."/>
            <person name="Kamisugi Y."/>
            <person name="Saleh O."/>
            <person name="Blanc G."/>
            <person name="Decker E.L."/>
            <person name="van Gessel N."/>
            <person name="Grimwood J."/>
            <person name="Hayes R.D."/>
            <person name="Graham S.W."/>
            <person name="Gunter L.E."/>
            <person name="McDaniel S.F."/>
            <person name="Hoernstein S.N.W."/>
            <person name="Larsson A."/>
            <person name="Li F.W."/>
            <person name="Perroud P.F."/>
            <person name="Phillips J."/>
            <person name="Ranjan P."/>
            <person name="Rokshar D.S."/>
            <person name="Rothfels C.J."/>
            <person name="Schneider L."/>
            <person name="Shu S."/>
            <person name="Stevenson D.W."/>
            <person name="Thummler F."/>
            <person name="Tillich M."/>
            <person name="Villarreal Aguilar J.C."/>
            <person name="Widiez T."/>
            <person name="Wong G.K."/>
            <person name="Wymore A."/>
            <person name="Zhang Y."/>
            <person name="Zimmer A.D."/>
            <person name="Quatrano R.S."/>
            <person name="Mayer K.F.X."/>
            <person name="Goodstein D."/>
            <person name="Casacuberta J.M."/>
            <person name="Vandepoele K."/>
            <person name="Reski R."/>
            <person name="Cuming A.C."/>
            <person name="Tuskan G.A."/>
            <person name="Maumus F."/>
            <person name="Salse J."/>
            <person name="Schmutz J."/>
            <person name="Rensing S.A."/>
        </authorList>
    </citation>
    <scope>NUCLEOTIDE SEQUENCE [LARGE SCALE GENOMIC DNA]</scope>
    <source>
        <strain evidence="10 11">cv. Gransden 2004</strain>
    </source>
</reference>
<organism evidence="9">
    <name type="scientific">Physcomitrium patens</name>
    <name type="common">Spreading-leaved earth moss</name>
    <name type="synonym">Physcomitrella patens</name>
    <dbReference type="NCBI Taxonomy" id="3218"/>
    <lineage>
        <taxon>Eukaryota</taxon>
        <taxon>Viridiplantae</taxon>
        <taxon>Streptophyta</taxon>
        <taxon>Embryophyta</taxon>
        <taxon>Bryophyta</taxon>
        <taxon>Bryophytina</taxon>
        <taxon>Bryopsida</taxon>
        <taxon>Funariidae</taxon>
        <taxon>Funariales</taxon>
        <taxon>Funariaceae</taxon>
        <taxon>Physcomitrium</taxon>
    </lineage>
</organism>
<evidence type="ECO:0000256" key="2">
    <source>
        <dbReference type="ARBA" id="ARBA00023015"/>
    </source>
</evidence>
<gene>
    <name evidence="10" type="primary">LOC112282141</name>
    <name evidence="9" type="ORF">PHYPA_007059</name>
</gene>
<evidence type="ECO:0000256" key="1">
    <source>
        <dbReference type="ARBA" id="ARBA00004123"/>
    </source>
</evidence>
<evidence type="ECO:0000256" key="3">
    <source>
        <dbReference type="ARBA" id="ARBA00023125"/>
    </source>
</evidence>
<dbReference type="InterPro" id="IPR036955">
    <property type="entry name" value="AP2/ERF_dom_sf"/>
</dbReference>
<dbReference type="Gene3D" id="3.30.730.10">
    <property type="entry name" value="AP2/ERF domain"/>
    <property type="match status" value="1"/>
</dbReference>
<evidence type="ECO:0000256" key="4">
    <source>
        <dbReference type="ARBA" id="ARBA00023159"/>
    </source>
</evidence>
<dbReference type="PaxDb" id="3218-PP1S259_94V6.1"/>
<dbReference type="PROSITE" id="PS51032">
    <property type="entry name" value="AP2_ERF"/>
    <property type="match status" value="1"/>
</dbReference>
<proteinExistence type="inferred from homology"/>
<evidence type="ECO:0000256" key="7">
    <source>
        <dbReference type="ARBA" id="ARBA00024343"/>
    </source>
</evidence>
<dbReference type="InterPro" id="IPR016177">
    <property type="entry name" value="DNA-bd_dom_sf"/>
</dbReference>
<dbReference type="SUPFAM" id="SSF54171">
    <property type="entry name" value="DNA-binding domain"/>
    <property type="match status" value="1"/>
</dbReference>
<comment type="subcellular location">
    <subcellularLocation>
        <location evidence="1">Nucleus</location>
    </subcellularLocation>
</comment>
<keyword evidence="5" id="KW-0804">Transcription</keyword>
<dbReference type="FunCoup" id="A0A2K1KHX3">
    <property type="interactions" value="27"/>
</dbReference>